<feature type="transmembrane region" description="Helical" evidence="1">
    <location>
        <begin position="80"/>
        <end position="104"/>
    </location>
</feature>
<dbReference type="InterPro" id="IPR026037">
    <property type="entry name" value="PgpA"/>
</dbReference>
<dbReference type="SUPFAM" id="SSF101307">
    <property type="entry name" value="YutG-like"/>
    <property type="match status" value="1"/>
</dbReference>
<dbReference type="CDD" id="cd06971">
    <property type="entry name" value="PgpA"/>
    <property type="match status" value="1"/>
</dbReference>
<dbReference type="Pfam" id="PF04608">
    <property type="entry name" value="PgpA"/>
    <property type="match status" value="1"/>
</dbReference>
<keyword evidence="1" id="KW-1133">Transmembrane helix</keyword>
<feature type="transmembrane region" description="Helical" evidence="1">
    <location>
        <begin position="15"/>
        <end position="35"/>
    </location>
</feature>
<feature type="transmembrane region" description="Helical" evidence="1">
    <location>
        <begin position="125"/>
        <end position="149"/>
    </location>
</feature>
<name>A0A381YSL0_9ZZZZ</name>
<protein>
    <recommendedName>
        <fullName evidence="2">YutG/PgpA domain-containing protein</fullName>
    </recommendedName>
</protein>
<reference evidence="3" key="1">
    <citation type="submission" date="2018-05" db="EMBL/GenBank/DDBJ databases">
        <authorList>
            <person name="Lanie J.A."/>
            <person name="Ng W.-L."/>
            <person name="Kazmierczak K.M."/>
            <person name="Andrzejewski T.M."/>
            <person name="Davidsen T.M."/>
            <person name="Wayne K.J."/>
            <person name="Tettelin H."/>
            <person name="Glass J.I."/>
            <person name="Rusch D."/>
            <person name="Podicherti R."/>
            <person name="Tsui H.-C.T."/>
            <person name="Winkler M.E."/>
        </authorList>
    </citation>
    <scope>NUCLEOTIDE SEQUENCE</scope>
</reference>
<dbReference type="InterPro" id="IPR007686">
    <property type="entry name" value="YutG/PgpA"/>
</dbReference>
<proteinExistence type="predicted"/>
<dbReference type="PANTHER" id="PTHR36305">
    <property type="entry name" value="PHOSPHATIDYLGLYCEROPHOSPHATASE A"/>
    <property type="match status" value="1"/>
</dbReference>
<keyword evidence="1" id="KW-0472">Membrane</keyword>
<sequence length="154" mass="17263">MIRLAFAIGTVFKTGYIPIAPGTIGSIVGLLVFWLIKDSASFTVEVLVVTILFFVGVWASTIVEQVLQRQDPGVVIVDEVVGMLVALMLLPPTTTVIFLAFFLFRFFDIVKPYPARWCEQLSRGWGIMMDDVVAGLYVNVLLHITLWIVPQWLM</sequence>
<accession>A0A381YSL0</accession>
<dbReference type="EMBL" id="UINC01018946">
    <property type="protein sequence ID" value="SVA79944.1"/>
    <property type="molecule type" value="Genomic_DNA"/>
</dbReference>
<evidence type="ECO:0000313" key="3">
    <source>
        <dbReference type="EMBL" id="SVA79944.1"/>
    </source>
</evidence>
<keyword evidence="1" id="KW-0812">Transmembrane</keyword>
<dbReference type="InterPro" id="IPR036681">
    <property type="entry name" value="PgpA-like_sf"/>
</dbReference>
<dbReference type="PANTHER" id="PTHR36305:SF1">
    <property type="entry name" value="PHOSPHATIDYLGLYCEROPHOSPHATASE A"/>
    <property type="match status" value="1"/>
</dbReference>
<organism evidence="3">
    <name type="scientific">marine metagenome</name>
    <dbReference type="NCBI Taxonomy" id="408172"/>
    <lineage>
        <taxon>unclassified sequences</taxon>
        <taxon>metagenomes</taxon>
        <taxon>ecological metagenomes</taxon>
    </lineage>
</organism>
<dbReference type="GO" id="GO:0008962">
    <property type="term" value="F:phosphatidylglycerophosphatase activity"/>
    <property type="evidence" value="ECO:0007669"/>
    <property type="project" value="InterPro"/>
</dbReference>
<evidence type="ECO:0000259" key="2">
    <source>
        <dbReference type="Pfam" id="PF04608"/>
    </source>
</evidence>
<dbReference type="AlphaFoldDB" id="A0A381YSL0"/>
<gene>
    <name evidence="3" type="ORF">METZ01_LOCUS132798</name>
</gene>
<feature type="domain" description="YutG/PgpA" evidence="2">
    <location>
        <begin position="8"/>
        <end position="144"/>
    </location>
</feature>
<feature type="transmembrane region" description="Helical" evidence="1">
    <location>
        <begin position="42"/>
        <end position="60"/>
    </location>
</feature>
<dbReference type="PIRSF" id="PIRSF006162">
    <property type="entry name" value="PgpA"/>
    <property type="match status" value="1"/>
</dbReference>
<evidence type="ECO:0000256" key="1">
    <source>
        <dbReference type="SAM" id="Phobius"/>
    </source>
</evidence>
<dbReference type="GO" id="GO:0006629">
    <property type="term" value="P:lipid metabolic process"/>
    <property type="evidence" value="ECO:0007669"/>
    <property type="project" value="InterPro"/>
</dbReference>